<reference evidence="5 6" key="1">
    <citation type="submission" date="2017-10" db="EMBL/GenBank/DDBJ databases">
        <title>Comparative genomics in systemic dimorphic fungi from Ajellomycetaceae.</title>
        <authorList>
            <person name="Munoz J.F."/>
            <person name="Mcewen J.G."/>
            <person name="Clay O.K."/>
            <person name="Cuomo C.A."/>
        </authorList>
    </citation>
    <scope>NUCLEOTIDE SEQUENCE [LARGE SCALE GENOMIC DNA]</scope>
    <source>
        <strain evidence="5 6">UAMH130</strain>
    </source>
</reference>
<feature type="region of interest" description="Disordered" evidence="4">
    <location>
        <begin position="340"/>
        <end position="377"/>
    </location>
</feature>
<evidence type="ECO:0000313" key="5">
    <source>
        <dbReference type="EMBL" id="PGG95418.1"/>
    </source>
</evidence>
<dbReference type="FunFam" id="2.130.10.10:FF:001196">
    <property type="entry name" value="WD repeat protein (AFU_orthologue AFUA_1G12380)"/>
    <property type="match status" value="1"/>
</dbReference>
<evidence type="ECO:0000256" key="2">
    <source>
        <dbReference type="ARBA" id="ARBA00022737"/>
    </source>
</evidence>
<accession>A0A2B7WFQ5</accession>
<feature type="compositionally biased region" description="Acidic residues" evidence="4">
    <location>
        <begin position="346"/>
        <end position="355"/>
    </location>
</feature>
<proteinExistence type="predicted"/>
<dbReference type="SMART" id="SM00320">
    <property type="entry name" value="WD40"/>
    <property type="match status" value="6"/>
</dbReference>
<dbReference type="PROSITE" id="PS00678">
    <property type="entry name" value="WD_REPEATS_1"/>
    <property type="match status" value="1"/>
</dbReference>
<feature type="compositionally biased region" description="Basic and acidic residues" evidence="4">
    <location>
        <begin position="1"/>
        <end position="10"/>
    </location>
</feature>
<dbReference type="PROSITE" id="PS50294">
    <property type="entry name" value="WD_REPEATS_REGION"/>
    <property type="match status" value="1"/>
</dbReference>
<dbReference type="InterPro" id="IPR015943">
    <property type="entry name" value="WD40/YVTN_repeat-like_dom_sf"/>
</dbReference>
<feature type="repeat" description="WD" evidence="3">
    <location>
        <begin position="77"/>
        <end position="118"/>
    </location>
</feature>
<dbReference type="SUPFAM" id="SSF50978">
    <property type="entry name" value="WD40 repeat-like"/>
    <property type="match status" value="1"/>
</dbReference>
<dbReference type="InterPro" id="IPR036322">
    <property type="entry name" value="WD40_repeat_dom_sf"/>
</dbReference>
<feature type="region of interest" description="Disordered" evidence="4">
    <location>
        <begin position="1"/>
        <end position="33"/>
    </location>
</feature>
<gene>
    <name evidence="5" type="ORF">GX51_08255</name>
</gene>
<protein>
    <submittedName>
        <fullName evidence="5">Uncharacterized protein</fullName>
    </submittedName>
</protein>
<feature type="repeat" description="WD" evidence="3">
    <location>
        <begin position="257"/>
        <end position="298"/>
    </location>
</feature>
<evidence type="ECO:0000313" key="6">
    <source>
        <dbReference type="Proteomes" id="UP000224080"/>
    </source>
</evidence>
<dbReference type="EMBL" id="PDNC01000232">
    <property type="protein sequence ID" value="PGG95418.1"/>
    <property type="molecule type" value="Genomic_DNA"/>
</dbReference>
<dbReference type="InterPro" id="IPR019775">
    <property type="entry name" value="WD40_repeat_CS"/>
</dbReference>
<keyword evidence="1 3" id="KW-0853">WD repeat</keyword>
<dbReference type="Gene3D" id="2.130.10.10">
    <property type="entry name" value="YVTN repeat-like/Quinoprotein amine dehydrogenase"/>
    <property type="match status" value="2"/>
</dbReference>
<name>A0A2B7WFQ5_9EURO</name>
<evidence type="ECO:0000256" key="4">
    <source>
        <dbReference type="SAM" id="MobiDB-lite"/>
    </source>
</evidence>
<evidence type="ECO:0000256" key="3">
    <source>
        <dbReference type="PROSITE-ProRule" id="PRU00221"/>
    </source>
</evidence>
<dbReference type="PANTHER" id="PTHR19848">
    <property type="entry name" value="WD40 REPEAT PROTEIN"/>
    <property type="match status" value="1"/>
</dbReference>
<dbReference type="Pfam" id="PF00400">
    <property type="entry name" value="WD40"/>
    <property type="match status" value="3"/>
</dbReference>
<dbReference type="Proteomes" id="UP000224080">
    <property type="component" value="Unassembled WGS sequence"/>
</dbReference>
<dbReference type="OrthoDB" id="6262491at2759"/>
<dbReference type="AlphaFoldDB" id="A0A2B7WFQ5"/>
<keyword evidence="6" id="KW-1185">Reference proteome</keyword>
<sequence length="377" mass="42022">MAQSSNRDDFFQTTTSLEETRRKAEKSGNSNGDPIKLQSKLLAIAADPSSSASVYVAESAGLLRKVVLETGKTSALYRGPTAPLTSICFSPDGTTIFAGCWDKTIWSWEVTSRTLKQRYKGHTDFVKTVVSHRLDGEDLLLSGGADGEIIIWSIRTGERLHVFRDYSRGVLHLAIDPLVSDEDPTRITVFSSGSDRSIRYFSLSTPFNEQSLSEPILEHETSVYKLFFDADGDLWTASADKTAKCISRESKWKTDMTLEHPDFVRDVVVHEQGGWVVTGCRDEEVRVWNRATGKLHHTYSGHFEEVSGLLLLGSTVVSISIDATIRRWSLYATQLEAAKAKAESTAQEEEEEEVNDNPKSLLTEEEERELAELMGDD</sequence>
<dbReference type="PANTHER" id="PTHR19848:SF8">
    <property type="entry name" value="F-BOX AND WD REPEAT DOMAIN CONTAINING 7"/>
    <property type="match status" value="1"/>
</dbReference>
<comment type="caution">
    <text evidence="5">The sequence shown here is derived from an EMBL/GenBank/DDBJ whole genome shotgun (WGS) entry which is preliminary data.</text>
</comment>
<feature type="repeat" description="WD" evidence="3">
    <location>
        <begin position="119"/>
        <end position="162"/>
    </location>
</feature>
<keyword evidence="2" id="KW-0677">Repeat</keyword>
<organism evidence="5 6">
    <name type="scientific">Blastomyces parvus</name>
    <dbReference type="NCBI Taxonomy" id="2060905"/>
    <lineage>
        <taxon>Eukaryota</taxon>
        <taxon>Fungi</taxon>
        <taxon>Dikarya</taxon>
        <taxon>Ascomycota</taxon>
        <taxon>Pezizomycotina</taxon>
        <taxon>Eurotiomycetes</taxon>
        <taxon>Eurotiomycetidae</taxon>
        <taxon>Onygenales</taxon>
        <taxon>Ajellomycetaceae</taxon>
        <taxon>Blastomyces</taxon>
    </lineage>
</organism>
<evidence type="ECO:0000256" key="1">
    <source>
        <dbReference type="ARBA" id="ARBA00022574"/>
    </source>
</evidence>
<dbReference type="InterPro" id="IPR001680">
    <property type="entry name" value="WD40_rpt"/>
</dbReference>
<feature type="compositionally biased region" description="Acidic residues" evidence="4">
    <location>
        <begin position="363"/>
        <end position="377"/>
    </location>
</feature>
<dbReference type="PROSITE" id="PS50082">
    <property type="entry name" value="WD_REPEATS_2"/>
    <property type="match status" value="3"/>
</dbReference>
<dbReference type="STRING" id="2060905.A0A2B7WFQ5"/>